<feature type="compositionally biased region" description="Low complexity" evidence="3">
    <location>
        <begin position="825"/>
        <end position="837"/>
    </location>
</feature>
<dbReference type="Gene3D" id="3.30.70.330">
    <property type="match status" value="2"/>
</dbReference>
<dbReference type="GO" id="GO:0003723">
    <property type="term" value="F:RNA binding"/>
    <property type="evidence" value="ECO:0007669"/>
    <property type="project" value="UniProtKB-UniRule"/>
</dbReference>
<evidence type="ECO:0000313" key="6">
    <source>
        <dbReference type="Proteomes" id="UP000193218"/>
    </source>
</evidence>
<feature type="region of interest" description="Disordered" evidence="3">
    <location>
        <begin position="915"/>
        <end position="941"/>
    </location>
</feature>
<feature type="compositionally biased region" description="Polar residues" evidence="3">
    <location>
        <begin position="838"/>
        <end position="850"/>
    </location>
</feature>
<dbReference type="FunFam" id="3.30.70.330:FF:000428">
    <property type="entry name" value="Related to WHI3-involved in regulation of cell size"/>
    <property type="match status" value="1"/>
</dbReference>
<evidence type="ECO:0000259" key="4">
    <source>
        <dbReference type="PROSITE" id="PS50102"/>
    </source>
</evidence>
<feature type="region of interest" description="Disordered" evidence="3">
    <location>
        <begin position="649"/>
        <end position="682"/>
    </location>
</feature>
<feature type="compositionally biased region" description="Gly residues" evidence="3">
    <location>
        <begin position="190"/>
        <end position="199"/>
    </location>
</feature>
<feature type="compositionally biased region" description="Low complexity" evidence="3">
    <location>
        <begin position="515"/>
        <end position="542"/>
    </location>
</feature>
<evidence type="ECO:0000256" key="2">
    <source>
        <dbReference type="PROSITE-ProRule" id="PRU00176"/>
    </source>
</evidence>
<dbReference type="GeneID" id="33553766"/>
<feature type="region of interest" description="Disordered" evidence="3">
    <location>
        <begin position="1"/>
        <end position="62"/>
    </location>
</feature>
<dbReference type="OrthoDB" id="431169at2759"/>
<dbReference type="SUPFAM" id="SSF54928">
    <property type="entry name" value="RNA-binding domain, RBD"/>
    <property type="match status" value="2"/>
</dbReference>
<feature type="compositionally biased region" description="Low complexity" evidence="3">
    <location>
        <begin position="312"/>
        <end position="339"/>
    </location>
</feature>
<accession>A0A1Y1UCE0</accession>
<dbReference type="InterPro" id="IPR012677">
    <property type="entry name" value="Nucleotide-bd_a/b_plait_sf"/>
</dbReference>
<dbReference type="PROSITE" id="PS50102">
    <property type="entry name" value="RRM"/>
    <property type="match status" value="1"/>
</dbReference>
<dbReference type="PANTHER" id="PTHR10501">
    <property type="entry name" value="U1 SMALL NUCLEAR RIBONUCLEOPROTEIN A/U2 SMALL NUCLEAR RIBONUCLEOPROTEIN B"/>
    <property type="match status" value="1"/>
</dbReference>
<feature type="compositionally biased region" description="Polar residues" evidence="3">
    <location>
        <begin position="585"/>
        <end position="601"/>
    </location>
</feature>
<feature type="compositionally biased region" description="Low complexity" evidence="3">
    <location>
        <begin position="53"/>
        <end position="62"/>
    </location>
</feature>
<dbReference type="InterPro" id="IPR000504">
    <property type="entry name" value="RRM_dom"/>
</dbReference>
<organism evidence="5 6">
    <name type="scientific">Kockovaella imperatae</name>
    <dbReference type="NCBI Taxonomy" id="4999"/>
    <lineage>
        <taxon>Eukaryota</taxon>
        <taxon>Fungi</taxon>
        <taxon>Dikarya</taxon>
        <taxon>Basidiomycota</taxon>
        <taxon>Agaricomycotina</taxon>
        <taxon>Tremellomycetes</taxon>
        <taxon>Tremellales</taxon>
        <taxon>Cuniculitremaceae</taxon>
        <taxon>Kockovaella</taxon>
    </lineage>
</organism>
<feature type="compositionally biased region" description="Low complexity" evidence="3">
    <location>
        <begin position="894"/>
        <end position="907"/>
    </location>
</feature>
<dbReference type="AlphaFoldDB" id="A0A1Y1UCE0"/>
<gene>
    <name evidence="5" type="ORF">BD324DRAFT_121250</name>
</gene>
<dbReference type="Proteomes" id="UP000193218">
    <property type="component" value="Unassembled WGS sequence"/>
</dbReference>
<dbReference type="InParanoid" id="A0A1Y1UCE0"/>
<feature type="compositionally biased region" description="Basic and acidic residues" evidence="3">
    <location>
        <begin position="200"/>
        <end position="223"/>
    </location>
</feature>
<dbReference type="SMART" id="SM00360">
    <property type="entry name" value="RRM"/>
    <property type="match status" value="1"/>
</dbReference>
<evidence type="ECO:0000256" key="1">
    <source>
        <dbReference type="ARBA" id="ARBA00022884"/>
    </source>
</evidence>
<name>A0A1Y1UCE0_9TREE</name>
<feature type="compositionally biased region" description="Pro residues" evidence="3">
    <location>
        <begin position="84"/>
        <end position="97"/>
    </location>
</feature>
<dbReference type="RefSeq" id="XP_021869382.1">
    <property type="nucleotide sequence ID" value="XM_022011958.1"/>
</dbReference>
<sequence>MSQLHLPDPHRAPSAASHISSSSHRDKMDGMSNGSAGPGQVGESHDPYSHSTPLAPLPSMASSSNPALFSNINPAAYLPQVTSSPPPHVPTYIPPPQHAMAPDPIHDGHMAGGGPSMMPWSGAQPSLSHPWAQSNGYGAMPPPPPRGMMQGQAARLPQNGPSGMPLSPTEPYPSRGSVPLGAYSQHAMMGLGGRPGSGHGDGRDRRRDRHRDEQDRDERDSREDEVITTIFVVGFPDDMGEREFQNIFTFSPGFEAATLKFPSGSRREPAAALLAELSQIAANQQAAAAAAGEHYEIPPTQPALEEALAALQMGGTASTSSSTTPSAAMSMTPSAPSGATFGSSVLPQLPSRRQTIGFARFRTRADALAAKEHLQGRKIDTLTGATLKAEMAKKNLHQKRATSGEELVGLLLRSGRLAGLMNPSATAAAAAAAATGSGSAAQMLGIGVQGQPTAVPGPSSHIMGPPPMPNHPSGHPHSSAATARDAWNSWPGQQQAPSDDRYPQPGSFVYPNSLSTSMPSHQQPSQQPPSSQSNASTSPPLSVKSPNARPTDSKALLALAEEADELEDWPLSGTATMGMGMDGFDQNNANHGHSSGINGPNSESAASRSRERSSTSSHAGDPNLAFSPISNHPSVNLMDASGNMRVHPNQYAPYGRADGATSVGDAAMASSPPGGSDRLSEGGRMLGGNPADQNPPINTLYVGNLPAISPPTHPPNFLEESLRGLFCRCPGYKRMSFRQKINGPMCFVEFEEVAFASQAIKELYGHNLGGLVKGGIRLSYSKNSLGQRGNGHPSSGNPTMFGGIAHTVALAGMSPSSSAKHLHGASAAPPSSATTHSFGLQLSNGSSSSPIPMPDLRRGSEAVTALSPTAQPFSLGTSANSAASATSPRARYFGSSPSGHSGHSASANDQAYSYASSAHSNGGGSTGGNTTGGPNATSAVGGQFSPVSPPIRTPASFAWVSSGQGNGTAVGNGGYGFNATPWSSTTM</sequence>
<reference evidence="5 6" key="1">
    <citation type="submission" date="2017-03" db="EMBL/GenBank/DDBJ databases">
        <title>Widespread Adenine N6-methylation of Active Genes in Fungi.</title>
        <authorList>
            <consortium name="DOE Joint Genome Institute"/>
            <person name="Mondo S.J."/>
            <person name="Dannebaum R.O."/>
            <person name="Kuo R.C."/>
            <person name="Louie K.B."/>
            <person name="Bewick A.J."/>
            <person name="Labutti K."/>
            <person name="Haridas S."/>
            <person name="Kuo A."/>
            <person name="Salamov A."/>
            <person name="Ahrendt S.R."/>
            <person name="Lau R."/>
            <person name="Bowen B.P."/>
            <person name="Lipzen A."/>
            <person name="Sullivan W."/>
            <person name="Andreopoulos W.B."/>
            <person name="Clum A."/>
            <person name="Lindquist E."/>
            <person name="Daum C."/>
            <person name="Northen T.R."/>
            <person name="Ramamoorthy G."/>
            <person name="Schmitz R.J."/>
            <person name="Gryganskyi A."/>
            <person name="Culley D."/>
            <person name="Magnuson J."/>
            <person name="James T.Y."/>
            <person name="O'Malley M.A."/>
            <person name="Stajich J.E."/>
            <person name="Spatafora J.W."/>
            <person name="Visel A."/>
            <person name="Grigoriev I.V."/>
        </authorList>
    </citation>
    <scope>NUCLEOTIDE SEQUENCE [LARGE SCALE GENOMIC DNA]</scope>
    <source>
        <strain evidence="5 6">NRRL Y-17943</strain>
    </source>
</reference>
<evidence type="ECO:0000256" key="3">
    <source>
        <dbReference type="SAM" id="MobiDB-lite"/>
    </source>
</evidence>
<feature type="compositionally biased region" description="Polar residues" evidence="3">
    <location>
        <begin position="123"/>
        <end position="136"/>
    </location>
</feature>
<feature type="region of interest" description="Disordered" evidence="3">
    <location>
        <begin position="888"/>
        <end position="907"/>
    </location>
</feature>
<feature type="region of interest" description="Disordered" evidence="3">
    <location>
        <begin position="80"/>
        <end position="223"/>
    </location>
</feature>
<feature type="region of interest" description="Disordered" evidence="3">
    <location>
        <begin position="449"/>
        <end position="551"/>
    </location>
</feature>
<feature type="domain" description="RRM" evidence="4">
    <location>
        <begin position="698"/>
        <end position="783"/>
    </location>
</feature>
<keyword evidence="1 2" id="KW-0694">RNA-binding</keyword>
<keyword evidence="6" id="KW-1185">Reference proteome</keyword>
<dbReference type="EMBL" id="NBSH01000012">
    <property type="protein sequence ID" value="ORX35166.1"/>
    <property type="molecule type" value="Genomic_DNA"/>
</dbReference>
<feature type="compositionally biased region" description="Low complexity" evidence="3">
    <location>
        <begin position="12"/>
        <end position="22"/>
    </location>
</feature>
<dbReference type="STRING" id="4999.A0A1Y1UCE0"/>
<comment type="caution">
    <text evidence="5">The sequence shown here is derived from an EMBL/GenBank/DDBJ whole genome shotgun (WGS) entry which is preliminary data.</text>
</comment>
<dbReference type="InterPro" id="IPR035979">
    <property type="entry name" value="RBD_domain_sf"/>
</dbReference>
<protein>
    <recommendedName>
        <fullName evidence="4">RRM domain-containing protein</fullName>
    </recommendedName>
</protein>
<evidence type="ECO:0000313" key="5">
    <source>
        <dbReference type="EMBL" id="ORX35166.1"/>
    </source>
</evidence>
<feature type="compositionally biased region" description="Gly residues" evidence="3">
    <location>
        <begin position="921"/>
        <end position="931"/>
    </location>
</feature>
<feature type="region of interest" description="Disordered" evidence="3">
    <location>
        <begin position="571"/>
        <end position="632"/>
    </location>
</feature>
<proteinExistence type="predicted"/>
<feature type="region of interest" description="Disordered" evidence="3">
    <location>
        <begin position="312"/>
        <end position="346"/>
    </location>
</feature>
<feature type="region of interest" description="Disordered" evidence="3">
    <location>
        <begin position="815"/>
        <end position="856"/>
    </location>
</feature>